<dbReference type="Pfam" id="PF22527">
    <property type="entry name" value="DEXQc_Suv3"/>
    <property type="match status" value="1"/>
</dbReference>
<dbReference type="RefSeq" id="WP_013934243.1">
    <property type="nucleotide sequence ID" value="NC_015709.1"/>
</dbReference>
<accession>F8ESS2</accession>
<dbReference type="GO" id="GO:0004386">
    <property type="term" value="F:helicase activity"/>
    <property type="evidence" value="ECO:0007669"/>
    <property type="project" value="UniProtKB-KW"/>
</dbReference>
<protein>
    <submittedName>
        <fullName evidence="6">Helicase domain protein</fullName>
    </submittedName>
</protein>
<dbReference type="SUPFAM" id="SSF52540">
    <property type="entry name" value="P-loop containing nucleoside triphosphate hydrolases"/>
    <property type="match status" value="2"/>
</dbReference>
<reference evidence="6 7" key="1">
    <citation type="journal article" date="2011" name="J. Bacteriol.">
        <title>Genome sequence of the ethanol-producing Zymomonas mobilis subsp. pomaceae lectotype strain ATCC 29192.</title>
        <authorList>
            <person name="Kouvelis V.N."/>
            <person name="Davenport K.W."/>
            <person name="Brettin T.S."/>
            <person name="Bruce D."/>
            <person name="Detter C."/>
            <person name="Han C.S."/>
            <person name="Nolan M."/>
            <person name="Tapia R."/>
            <person name="Damoulaki A."/>
            <person name="Kyrpides N.C."/>
            <person name="Typas M.A."/>
            <person name="Pappas K.M."/>
        </authorList>
    </citation>
    <scope>NUCLEOTIDE SEQUENCE [LARGE SCALE GENOMIC DNA]</scope>
    <source>
        <strain evidence="7">ATCC 29192 / DSM 22645 / JCM 10191 / CCUG 17912 / NBRC 13757 / NCIMB 11200 / NRRL B-4491 / Barker I</strain>
    </source>
</reference>
<dbReference type="EMBL" id="CP002865">
    <property type="protein sequence ID" value="AEI37847.1"/>
    <property type="molecule type" value="Genomic_DNA"/>
</dbReference>
<dbReference type="HOGENOM" id="CLU_008788_0_0_5"/>
<dbReference type="SMART" id="SM00490">
    <property type="entry name" value="HELICc"/>
    <property type="match status" value="1"/>
</dbReference>
<feature type="domain" description="Helicase C-terminal" evidence="5">
    <location>
        <begin position="157"/>
        <end position="321"/>
    </location>
</feature>
<evidence type="ECO:0000256" key="4">
    <source>
        <dbReference type="ARBA" id="ARBA00022840"/>
    </source>
</evidence>
<dbReference type="InterPro" id="IPR027417">
    <property type="entry name" value="P-loop_NTPase"/>
</dbReference>
<dbReference type="Pfam" id="PF00271">
    <property type="entry name" value="Helicase_C"/>
    <property type="match status" value="1"/>
</dbReference>
<evidence type="ECO:0000256" key="3">
    <source>
        <dbReference type="ARBA" id="ARBA00022806"/>
    </source>
</evidence>
<evidence type="ECO:0000313" key="6">
    <source>
        <dbReference type="EMBL" id="AEI37847.1"/>
    </source>
</evidence>
<keyword evidence="1" id="KW-0547">Nucleotide-binding</keyword>
<dbReference type="Gene3D" id="3.40.50.300">
    <property type="entry name" value="P-loop containing nucleotide triphosphate hydrolases"/>
    <property type="match status" value="2"/>
</dbReference>
<sequence>MARFTSSSSVIAVLGPTNTGKTHLAVERMCAYSSGVIGFPLRLLAREVYDRVVAIKGKERVALITGEEKILPEKAQYFLCTAESMPMDRDFAFAALDEVQLGCDRERGHVFTDRLLNLRGREVTMFLGSDALRPLLRRLIPGIEIVSRPRFSTLSYTGPAKLSRLPPRSAIVAFSAEEVYATAEMLRRLRGGAAVVMGALSPRTRNAQVEMFQAGEVDYLVATDAIGMGLNMDVTHVAFASLSKFDGRQLRRLTIAEMAQIAGRAGRFQRNGSFGVLQWPGETTALREEEVSAIEEHRFPPLQYLYWRDGQPDTSNIDNLIASLEHKPGLPLLRAAPESYDLAVLHKLAEDPKIRERSRSSLTVKRLWSACGLPDFRKTGIEAHSRLVSRIFRYLTEGNGYLPVSWFADEIVKLDNMQGDVSILSERLAGIRTWAYIAHRSDWLEDPVKWANRARELEEKLSDALHERLTQRFVDRRTSILMRDMGKASLDLIPTEFAEDGAVLVGGEMIGQLDGFTFHVDPASRHGDMKRLHAAAERRLGNELARRAKALSDDEDKAFSLLAEKGQPVGLLWQGYPVARLDRGKSFLTPKIILHRPLERLTSNDQKHIEKRLNNWLTKQTGQKLASLVKLSEVATIMTTPPALRALFASLIEKGGYLPRFEIENIIKTLDRPLRKKAAAFGIRFGRLDIFISALLQPEAIRWRSALMAASKNEPLRFYPEKGQLTIEKPFDAETAERASLIGFRPLGGQMVRVDSVEKLAKMAHDQRLLKRAEKLSSEKLEPAQNNLEAQKKLASPFKRLKRSQLKYPLSIRDSISDPKSKVLDKTHQKVKKSDFIPDLTMMRGMGLKPESFAMLMLKLGFRPVEKKQGQAQKTKQQVWGWEQRWIWRGARRRLGPTRASPNSERNIGNAFAVLATLKDGTLPLG</sequence>
<dbReference type="InterPro" id="IPR001650">
    <property type="entry name" value="Helicase_C-like"/>
</dbReference>
<evidence type="ECO:0000256" key="1">
    <source>
        <dbReference type="ARBA" id="ARBA00022741"/>
    </source>
</evidence>
<dbReference type="GO" id="GO:0005524">
    <property type="term" value="F:ATP binding"/>
    <property type="evidence" value="ECO:0007669"/>
    <property type="project" value="UniProtKB-KW"/>
</dbReference>
<dbReference type="PATRIC" id="fig|579138.3.peg.1000"/>
<dbReference type="InterPro" id="IPR050699">
    <property type="entry name" value="RNA-DNA_Helicase"/>
</dbReference>
<evidence type="ECO:0000313" key="7">
    <source>
        <dbReference type="Proteomes" id="UP000000491"/>
    </source>
</evidence>
<evidence type="ECO:0000256" key="2">
    <source>
        <dbReference type="ARBA" id="ARBA00022801"/>
    </source>
</evidence>
<dbReference type="STRING" id="579138.Zymop_0948"/>
<name>F8ESS2_ZYMMT</name>
<dbReference type="GO" id="GO:0016787">
    <property type="term" value="F:hydrolase activity"/>
    <property type="evidence" value="ECO:0007669"/>
    <property type="project" value="UniProtKB-KW"/>
</dbReference>
<dbReference type="AlphaFoldDB" id="F8ESS2"/>
<proteinExistence type="predicted"/>
<dbReference type="PANTHER" id="PTHR12131">
    <property type="entry name" value="ATP-DEPENDENT RNA AND DNA HELICASE"/>
    <property type="match status" value="1"/>
</dbReference>
<dbReference type="KEGG" id="zmp:Zymop_0948"/>
<gene>
    <name evidence="6" type="ordered locus">Zymop_0948</name>
</gene>
<keyword evidence="2" id="KW-0378">Hydrolase</keyword>
<evidence type="ECO:0000259" key="5">
    <source>
        <dbReference type="PROSITE" id="PS51194"/>
    </source>
</evidence>
<dbReference type="eggNOG" id="COG4581">
    <property type="taxonomic scope" value="Bacteria"/>
</dbReference>
<dbReference type="PROSITE" id="PS51194">
    <property type="entry name" value="HELICASE_CTER"/>
    <property type="match status" value="1"/>
</dbReference>
<dbReference type="PANTHER" id="PTHR12131:SF1">
    <property type="entry name" value="ATP-DEPENDENT RNA HELICASE SUPV3L1, MITOCHONDRIAL-RELATED"/>
    <property type="match status" value="1"/>
</dbReference>
<dbReference type="Proteomes" id="UP000000491">
    <property type="component" value="Chromosome"/>
</dbReference>
<keyword evidence="3 6" id="KW-0347">Helicase</keyword>
<dbReference type="InterPro" id="IPR055206">
    <property type="entry name" value="DEXQc_SUV3"/>
</dbReference>
<organism evidence="6 7">
    <name type="scientific">Zymomonas mobilis subsp. pomaceae (strain ATCC 29192 / DSM 22645 / JCM 10191 / CCUG 17912 / NBRC 13757 / NCIMB 11200 / NRRL B-4491 / Barker I)</name>
    <dbReference type="NCBI Taxonomy" id="579138"/>
    <lineage>
        <taxon>Bacteria</taxon>
        <taxon>Pseudomonadati</taxon>
        <taxon>Pseudomonadota</taxon>
        <taxon>Alphaproteobacteria</taxon>
        <taxon>Sphingomonadales</taxon>
        <taxon>Zymomonadaceae</taxon>
        <taxon>Zymomonas</taxon>
    </lineage>
</organism>
<keyword evidence="4" id="KW-0067">ATP-binding</keyword>